<dbReference type="AlphaFoldDB" id="A0A1M6ZMG1"/>
<evidence type="ECO:0000313" key="3">
    <source>
        <dbReference type="Proteomes" id="UP000184191"/>
    </source>
</evidence>
<feature type="region of interest" description="Disordered" evidence="1">
    <location>
        <begin position="140"/>
        <end position="183"/>
    </location>
</feature>
<dbReference type="RefSeq" id="WP_073198044.1">
    <property type="nucleotide sequence ID" value="NZ_FRBN01000010.1"/>
</dbReference>
<reference evidence="3" key="1">
    <citation type="submission" date="2016-11" db="EMBL/GenBank/DDBJ databases">
        <authorList>
            <person name="Varghese N."/>
            <person name="Submissions S."/>
        </authorList>
    </citation>
    <scope>NUCLEOTIDE SEQUENCE [LARGE SCALE GENOMIC DNA]</scope>
    <source>
        <strain evidence="3">DSM 29327</strain>
    </source>
</reference>
<dbReference type="Proteomes" id="UP000184191">
    <property type="component" value="Unassembled WGS sequence"/>
</dbReference>
<dbReference type="EMBL" id="FRBN01000010">
    <property type="protein sequence ID" value="SHL31681.1"/>
    <property type="molecule type" value="Genomic_DNA"/>
</dbReference>
<sequence>MSRHTYGQIAALEYHDPPEMAFPDIVEEFDIAMQKISTQVRSLTWDGEDIALIDREAVRMALGWLPPVDADAPLYLVIAVGAKTTKGGAGFDASAYEVLLRRIINRVRSFMPFDAVLRGEANRPVGSALMDDTFELLAQSAGDSAQDPASRTAPAKDRSTPNPTHPAKAKPGQSRRNTEDAQEAELVLPEATVPMRLTIVTFGVTLFLHAPPIGAALLTYTFLREAGPLAT</sequence>
<evidence type="ECO:0000256" key="1">
    <source>
        <dbReference type="SAM" id="MobiDB-lite"/>
    </source>
</evidence>
<dbReference type="OrthoDB" id="7855251at2"/>
<evidence type="ECO:0000313" key="2">
    <source>
        <dbReference type="EMBL" id="SHL31681.1"/>
    </source>
</evidence>
<proteinExistence type="predicted"/>
<organism evidence="2 3">
    <name type="scientific">Roseovarius marisflavi</name>
    <dbReference type="NCBI Taxonomy" id="1054996"/>
    <lineage>
        <taxon>Bacteria</taxon>
        <taxon>Pseudomonadati</taxon>
        <taxon>Pseudomonadota</taxon>
        <taxon>Alphaproteobacteria</taxon>
        <taxon>Rhodobacterales</taxon>
        <taxon>Roseobacteraceae</taxon>
        <taxon>Roseovarius</taxon>
    </lineage>
</organism>
<gene>
    <name evidence="2" type="ORF">SAMN05444414_110116</name>
</gene>
<name>A0A1M6ZMG1_9RHOB</name>
<accession>A0A1M6ZMG1</accession>
<keyword evidence="3" id="KW-1185">Reference proteome</keyword>
<protein>
    <submittedName>
        <fullName evidence="2">Uncharacterized protein</fullName>
    </submittedName>
</protein>